<comment type="caution">
    <text evidence="2">The sequence shown here is derived from an EMBL/GenBank/DDBJ whole genome shotgun (WGS) entry which is preliminary data.</text>
</comment>
<protein>
    <submittedName>
        <fullName evidence="2">NAD(P)/FAD-dependent oxidoreductase</fullName>
    </submittedName>
</protein>
<gene>
    <name evidence="2" type="ORF">LG943_14845</name>
</gene>
<dbReference type="InterPro" id="IPR051209">
    <property type="entry name" value="FAD-bind_Monooxygenase_sf"/>
</dbReference>
<evidence type="ECO:0000256" key="1">
    <source>
        <dbReference type="SAM" id="MobiDB-lite"/>
    </source>
</evidence>
<feature type="region of interest" description="Disordered" evidence="1">
    <location>
        <begin position="479"/>
        <end position="516"/>
    </location>
</feature>
<dbReference type="SUPFAM" id="SSF51905">
    <property type="entry name" value="FAD/NAD(P)-binding domain"/>
    <property type="match status" value="1"/>
</dbReference>
<organism evidence="2 3">
    <name type="scientific">Streptomonospora mangrovi</name>
    <dbReference type="NCBI Taxonomy" id="2883123"/>
    <lineage>
        <taxon>Bacteria</taxon>
        <taxon>Bacillati</taxon>
        <taxon>Actinomycetota</taxon>
        <taxon>Actinomycetes</taxon>
        <taxon>Streptosporangiales</taxon>
        <taxon>Nocardiopsidaceae</taxon>
        <taxon>Streptomonospora</taxon>
    </lineage>
</organism>
<evidence type="ECO:0000313" key="3">
    <source>
        <dbReference type="Proteomes" id="UP001140076"/>
    </source>
</evidence>
<reference evidence="2" key="1">
    <citation type="submission" date="2021-10" db="EMBL/GenBank/DDBJ databases">
        <title>Streptomonospora sp. nov., isolated from mangrove soil.</title>
        <authorList>
            <person name="Chen X."/>
            <person name="Ge X."/>
            <person name="Liu W."/>
        </authorList>
    </citation>
    <scope>NUCLEOTIDE SEQUENCE</scope>
    <source>
        <strain evidence="2">S1-112</strain>
    </source>
</reference>
<keyword evidence="3" id="KW-1185">Reference proteome</keyword>
<evidence type="ECO:0000313" key="2">
    <source>
        <dbReference type="EMBL" id="MDA0565582.1"/>
    </source>
</evidence>
<proteinExistence type="predicted"/>
<dbReference type="RefSeq" id="WP_270072857.1">
    <property type="nucleotide sequence ID" value="NZ_JAJAQC010000024.1"/>
</dbReference>
<dbReference type="PANTHER" id="PTHR42877:SF4">
    <property type="entry name" value="FAD_NAD(P)-BINDING DOMAIN-CONTAINING PROTEIN-RELATED"/>
    <property type="match status" value="1"/>
</dbReference>
<sequence length="516" mass="56727">MAPPSVAIIGAGFGGLGMAVRLTAAGYRDVTVFEKADDVGGVWRDNTYPGAECDVPAHLYSFSFAPNPRWTRRFPRQPEIRDYLRACVRRYGLAPHLRLSTPVRGAAFDEAAGEWRLDLGGGRTHRARVLVSAVGQLGTPALPDIPGRDSFAGTAFHSARWRHDHDLSGRAVAVVGTGASAIQFVPRIQPLAERLTLFQIDAPHVLPKGDRPYGPGAAALFRALPAAQRLSRMRQYWAYEWRAPAFTRWPALMSAVDAWAVAHLRSRVADPGLRRALRPAGPPGCKRILLSDDYYPALERPNVEVVTSPITRIGPRGLTTQDGRHHTADTLVYGTGFAAARFLDGLEVTGLGGRDLHAAWDGGAEAYLGITVAGFPNLFLLYGPNTNLGHNSIVHMLESQIHYTLECVRLLERRGLRWLDVRPAAQRRFADWVAERTRATVFDRGCASWYRTASGRHTVNWPGSTVSYRLRTRRVRLGDYRLQPRDAPPPGAPGPLGQPHRPAAPAPPEPAPEPRR</sequence>
<dbReference type="InterPro" id="IPR036188">
    <property type="entry name" value="FAD/NAD-bd_sf"/>
</dbReference>
<dbReference type="PRINTS" id="PR00419">
    <property type="entry name" value="ADXRDTASE"/>
</dbReference>
<dbReference type="PANTHER" id="PTHR42877">
    <property type="entry name" value="L-ORNITHINE N(5)-MONOOXYGENASE-RELATED"/>
    <property type="match status" value="1"/>
</dbReference>
<dbReference type="EMBL" id="JAJAQC010000024">
    <property type="protein sequence ID" value="MDA0565582.1"/>
    <property type="molecule type" value="Genomic_DNA"/>
</dbReference>
<dbReference type="Pfam" id="PF13450">
    <property type="entry name" value="NAD_binding_8"/>
    <property type="match status" value="1"/>
</dbReference>
<feature type="compositionally biased region" description="Pro residues" evidence="1">
    <location>
        <begin position="502"/>
        <end position="516"/>
    </location>
</feature>
<dbReference type="Gene3D" id="3.50.50.60">
    <property type="entry name" value="FAD/NAD(P)-binding domain"/>
    <property type="match status" value="2"/>
</dbReference>
<dbReference type="AlphaFoldDB" id="A0A9X3NKW5"/>
<name>A0A9X3NKW5_9ACTN</name>
<accession>A0A9X3NKW5</accession>
<dbReference type="Proteomes" id="UP001140076">
    <property type="component" value="Unassembled WGS sequence"/>
</dbReference>